<reference evidence="1 2" key="1">
    <citation type="submission" date="2021-03" db="EMBL/GenBank/DDBJ databases">
        <title>Antimicrobial resistance genes in bacteria isolated from Japanese honey, and their potential for conferring macrolide and lincosamide resistance in the American foulbrood pathogen Paenibacillus larvae.</title>
        <authorList>
            <person name="Okamoto M."/>
            <person name="Kumagai M."/>
            <person name="Kanamori H."/>
            <person name="Takamatsu D."/>
        </authorList>
    </citation>
    <scope>NUCLEOTIDE SEQUENCE [LARGE SCALE GENOMIC DNA]</scope>
    <source>
        <strain evidence="1 2">J6TS1</strain>
    </source>
</reference>
<protein>
    <submittedName>
        <fullName evidence="1">Uncharacterized protein</fullName>
    </submittedName>
</protein>
<dbReference type="Proteomes" id="UP000680670">
    <property type="component" value="Unassembled WGS sequence"/>
</dbReference>
<gene>
    <name evidence="1" type="ORF">J6TS1_07550</name>
</gene>
<accession>A0ABQ4KS70</accession>
<keyword evidence="2" id="KW-1185">Reference proteome</keyword>
<evidence type="ECO:0000313" key="2">
    <source>
        <dbReference type="Proteomes" id="UP000680670"/>
    </source>
</evidence>
<dbReference type="EMBL" id="BORJ01000001">
    <property type="protein sequence ID" value="GIN94885.1"/>
    <property type="molecule type" value="Genomic_DNA"/>
</dbReference>
<sequence>MTQSDAVLTLPAGLPQLHSAICDEINFEGIIKEQLVLGQRSLSLVSWCPVENPTDQYPV</sequence>
<proteinExistence type="predicted"/>
<comment type="caution">
    <text evidence="1">The sequence shown here is derived from an EMBL/GenBank/DDBJ whole genome shotgun (WGS) entry which is preliminary data.</text>
</comment>
<evidence type="ECO:0000313" key="1">
    <source>
        <dbReference type="EMBL" id="GIN94885.1"/>
    </source>
</evidence>
<organism evidence="1 2">
    <name type="scientific">Siminovitchia terrae</name>
    <name type="common">Bacillus terrae</name>
    <dbReference type="NCBI Taxonomy" id="1914933"/>
    <lineage>
        <taxon>Bacteria</taxon>
        <taxon>Bacillati</taxon>
        <taxon>Bacillota</taxon>
        <taxon>Bacilli</taxon>
        <taxon>Bacillales</taxon>
        <taxon>Bacillaceae</taxon>
        <taxon>Siminovitchia</taxon>
    </lineage>
</organism>
<name>A0ABQ4KS70_SIMTE</name>